<evidence type="ECO:0000313" key="3">
    <source>
        <dbReference type="Proteomes" id="UP000002729"/>
    </source>
</evidence>
<feature type="region of interest" description="Disordered" evidence="1">
    <location>
        <begin position="359"/>
        <end position="392"/>
    </location>
</feature>
<dbReference type="RefSeq" id="XP_009035922.1">
    <property type="nucleotide sequence ID" value="XM_009037674.1"/>
</dbReference>
<reference evidence="2 3" key="1">
    <citation type="journal article" date="2011" name="Proc. Natl. Acad. Sci. U.S.A.">
        <title>Niche of harmful alga Aureococcus anophagefferens revealed through ecogenomics.</title>
        <authorList>
            <person name="Gobler C.J."/>
            <person name="Berry D.L."/>
            <person name="Dyhrman S.T."/>
            <person name="Wilhelm S.W."/>
            <person name="Salamov A."/>
            <person name="Lobanov A.V."/>
            <person name="Zhang Y."/>
            <person name="Collier J.L."/>
            <person name="Wurch L.L."/>
            <person name="Kustka A.B."/>
            <person name="Dill B.D."/>
            <person name="Shah M."/>
            <person name="VerBerkmoes N.C."/>
            <person name="Kuo A."/>
            <person name="Terry A."/>
            <person name="Pangilinan J."/>
            <person name="Lindquist E.A."/>
            <person name="Lucas S."/>
            <person name="Paulsen I.T."/>
            <person name="Hattenrath-Lehmann T.K."/>
            <person name="Talmage S.C."/>
            <person name="Walker E.A."/>
            <person name="Koch F."/>
            <person name="Burson A.M."/>
            <person name="Marcoval M.A."/>
            <person name="Tang Y.Z."/>
            <person name="Lecleir G.R."/>
            <person name="Coyne K.J."/>
            <person name="Berg G.M."/>
            <person name="Bertrand E.M."/>
            <person name="Saito M.A."/>
            <person name="Gladyshev V.N."/>
            <person name="Grigoriev I.V."/>
        </authorList>
    </citation>
    <scope>NUCLEOTIDE SEQUENCE [LARGE SCALE GENOMIC DNA]</scope>
    <source>
        <strain evidence="3">CCMP 1984</strain>
    </source>
</reference>
<protein>
    <submittedName>
        <fullName evidence="2">Uncharacterized protein</fullName>
    </submittedName>
</protein>
<dbReference type="AlphaFoldDB" id="F0Y4W9"/>
<evidence type="ECO:0000313" key="2">
    <source>
        <dbReference type="EMBL" id="EGB09896.1"/>
    </source>
</evidence>
<feature type="region of interest" description="Disordered" evidence="1">
    <location>
        <begin position="1"/>
        <end position="48"/>
    </location>
</feature>
<feature type="compositionally biased region" description="Basic and acidic residues" evidence="1">
    <location>
        <begin position="376"/>
        <end position="392"/>
    </location>
</feature>
<keyword evidence="3" id="KW-1185">Reference proteome</keyword>
<feature type="region of interest" description="Disordered" evidence="1">
    <location>
        <begin position="201"/>
        <end position="236"/>
    </location>
</feature>
<evidence type="ECO:0000256" key="1">
    <source>
        <dbReference type="SAM" id="MobiDB-lite"/>
    </source>
</evidence>
<name>F0Y4W9_AURAN</name>
<dbReference type="EMBL" id="GL833125">
    <property type="protein sequence ID" value="EGB09896.1"/>
    <property type="molecule type" value="Genomic_DNA"/>
</dbReference>
<dbReference type="InParanoid" id="F0Y4W9"/>
<feature type="compositionally biased region" description="Acidic residues" evidence="1">
    <location>
        <begin position="362"/>
        <end position="375"/>
    </location>
</feature>
<feature type="compositionally biased region" description="Basic and acidic residues" evidence="1">
    <location>
        <begin position="218"/>
        <end position="236"/>
    </location>
</feature>
<sequence length="392" mass="41923">MASPQSAASASPSSAQRRSSNPVAPFPLGSSSEDEPPAMVIQDPGDESYEITRAMPTYRQQKRGSRVLDALLVQEDQTRCLERRLAAARSEGARLKAHADLDPAPLPAAARVEATALPLERALFADGDEDRARTPPAGARRWSSSSNSEDGAPPSSCWSKAGSRKWQEPLRPSPPRPRSVEPAPSRAPTFREMNLLLDAAGHREDRGGLLRPPLRPRPKGETRARSRSARPRDDLADRLDTAVSELARERRRGAERDGELAEIRAELEALRVAKRNAAAVAAEAVEARGASPRSYVGGLWAWATGPAAAVAVPKDPEATAFPPPRRAASPPAPSPGALAFCYDAQHAPKRPGLAMVFCTGWGEDDDDGDDGDVDDEGVRVVHLEPRPDGAAA</sequence>
<accession>F0Y4W9</accession>
<dbReference type="GeneID" id="20224115"/>
<dbReference type="Proteomes" id="UP000002729">
    <property type="component" value="Unassembled WGS sequence"/>
</dbReference>
<feature type="compositionally biased region" description="Low complexity" evidence="1">
    <location>
        <begin position="1"/>
        <end position="20"/>
    </location>
</feature>
<proteinExistence type="predicted"/>
<dbReference type="KEGG" id="aaf:AURANDRAFT_62962"/>
<gene>
    <name evidence="2" type="ORF">AURANDRAFT_62962</name>
</gene>
<feature type="region of interest" description="Disordered" evidence="1">
    <location>
        <begin position="122"/>
        <end position="189"/>
    </location>
</feature>
<organism evidence="3">
    <name type="scientific">Aureococcus anophagefferens</name>
    <name type="common">Harmful bloom alga</name>
    <dbReference type="NCBI Taxonomy" id="44056"/>
    <lineage>
        <taxon>Eukaryota</taxon>
        <taxon>Sar</taxon>
        <taxon>Stramenopiles</taxon>
        <taxon>Ochrophyta</taxon>
        <taxon>Pelagophyceae</taxon>
        <taxon>Pelagomonadales</taxon>
        <taxon>Pelagomonadaceae</taxon>
        <taxon>Aureococcus</taxon>
    </lineage>
</organism>